<evidence type="ECO:0000256" key="5">
    <source>
        <dbReference type="ARBA" id="ARBA00023136"/>
    </source>
</evidence>
<keyword evidence="8" id="KW-1185">Reference proteome</keyword>
<comment type="subcellular location">
    <subcellularLocation>
        <location evidence="1">Membrane</location>
        <topology evidence="1">Multi-pass membrane protein</topology>
    </subcellularLocation>
</comment>
<dbReference type="SMR" id="A0A445D2J1"/>
<dbReference type="InterPro" id="IPR001046">
    <property type="entry name" value="NRAMP_fam"/>
</dbReference>
<evidence type="ECO:0000256" key="6">
    <source>
        <dbReference type="SAM" id="Phobius"/>
    </source>
</evidence>
<comment type="similarity">
    <text evidence="2">Belongs to the NRAMP (TC 2.A.55) family.</text>
</comment>
<accession>A0A445D2J1</accession>
<keyword evidence="5 6" id="KW-0472">Membrane</keyword>
<organism evidence="7 8">
    <name type="scientific">Arachis hypogaea</name>
    <name type="common">Peanut</name>
    <dbReference type="NCBI Taxonomy" id="3818"/>
    <lineage>
        <taxon>Eukaryota</taxon>
        <taxon>Viridiplantae</taxon>
        <taxon>Streptophyta</taxon>
        <taxon>Embryophyta</taxon>
        <taxon>Tracheophyta</taxon>
        <taxon>Spermatophyta</taxon>
        <taxon>Magnoliopsida</taxon>
        <taxon>eudicotyledons</taxon>
        <taxon>Gunneridae</taxon>
        <taxon>Pentapetalae</taxon>
        <taxon>rosids</taxon>
        <taxon>fabids</taxon>
        <taxon>Fabales</taxon>
        <taxon>Fabaceae</taxon>
        <taxon>Papilionoideae</taxon>
        <taxon>50 kb inversion clade</taxon>
        <taxon>dalbergioids sensu lato</taxon>
        <taxon>Dalbergieae</taxon>
        <taxon>Pterocarpus clade</taxon>
        <taxon>Arachis</taxon>
    </lineage>
</organism>
<dbReference type="GO" id="GO:0016020">
    <property type="term" value="C:membrane"/>
    <property type="evidence" value="ECO:0007669"/>
    <property type="project" value="UniProtKB-SubCell"/>
</dbReference>
<dbReference type="STRING" id="3818.A0A445D2J1"/>
<evidence type="ECO:0000256" key="1">
    <source>
        <dbReference type="ARBA" id="ARBA00004141"/>
    </source>
</evidence>
<evidence type="ECO:0000256" key="2">
    <source>
        <dbReference type="ARBA" id="ARBA00009965"/>
    </source>
</evidence>
<dbReference type="EMBL" id="SDMP01000005">
    <property type="protein sequence ID" value="RYR57443.1"/>
    <property type="molecule type" value="Genomic_DNA"/>
</dbReference>
<dbReference type="AlphaFoldDB" id="A0A445D2J1"/>
<evidence type="ECO:0000313" key="7">
    <source>
        <dbReference type="EMBL" id="RYR57443.1"/>
    </source>
</evidence>
<sequence length="77" mass="8859">MIATIVFNTSESSLDTMNKWLNVVQSIQIPFALIPLLTLVFKEKVMGTFRIGPILEVSFVCILTFVKLILMYNDYVW</sequence>
<dbReference type="Pfam" id="PF01566">
    <property type="entry name" value="Nramp"/>
    <property type="match status" value="1"/>
</dbReference>
<keyword evidence="3 6" id="KW-0812">Transmembrane</keyword>
<feature type="transmembrane region" description="Helical" evidence="6">
    <location>
        <begin position="20"/>
        <end position="41"/>
    </location>
</feature>
<comment type="caution">
    <text evidence="7">The sequence shown here is derived from an EMBL/GenBank/DDBJ whole genome shotgun (WGS) entry which is preliminary data.</text>
</comment>
<gene>
    <name evidence="7" type="ORF">Ahy_A05g023178</name>
</gene>
<dbReference type="Gramene" id="arahy.Tifrunner.gnm2.ann2.Ah05g336800.1">
    <property type="protein sequence ID" value="arahy.Tifrunner.gnm2.ann2.Ah05g336800.1-CDS-1"/>
    <property type="gene ID" value="arahy.Tifrunner.gnm2.ann2.Ah05g336800"/>
</dbReference>
<protein>
    <submittedName>
        <fullName evidence="7">Uncharacterized protein</fullName>
    </submittedName>
</protein>
<name>A0A445D2J1_ARAHY</name>
<dbReference type="GO" id="GO:0046873">
    <property type="term" value="F:metal ion transmembrane transporter activity"/>
    <property type="evidence" value="ECO:0007669"/>
    <property type="project" value="InterPro"/>
</dbReference>
<evidence type="ECO:0000256" key="3">
    <source>
        <dbReference type="ARBA" id="ARBA00022692"/>
    </source>
</evidence>
<proteinExistence type="inferred from homology"/>
<feature type="transmembrane region" description="Helical" evidence="6">
    <location>
        <begin position="53"/>
        <end position="72"/>
    </location>
</feature>
<reference evidence="7 8" key="1">
    <citation type="submission" date="2019-01" db="EMBL/GenBank/DDBJ databases">
        <title>Sequencing of cultivated peanut Arachis hypogaea provides insights into genome evolution and oil improvement.</title>
        <authorList>
            <person name="Chen X."/>
        </authorList>
    </citation>
    <scope>NUCLEOTIDE SEQUENCE [LARGE SCALE GENOMIC DNA]</scope>
    <source>
        <strain evidence="8">cv. Fuhuasheng</strain>
        <tissue evidence="7">Leaves</tissue>
    </source>
</reference>
<evidence type="ECO:0000313" key="8">
    <source>
        <dbReference type="Proteomes" id="UP000289738"/>
    </source>
</evidence>
<dbReference type="Proteomes" id="UP000289738">
    <property type="component" value="Chromosome A05"/>
</dbReference>
<evidence type="ECO:0000256" key="4">
    <source>
        <dbReference type="ARBA" id="ARBA00022989"/>
    </source>
</evidence>
<keyword evidence="4 6" id="KW-1133">Transmembrane helix</keyword>